<keyword evidence="2" id="KW-0813">Transport</keyword>
<reference evidence="13" key="1">
    <citation type="journal article" date="2019" name="Int. J. Syst. Evol. Microbiol.">
        <title>The Global Catalogue of Microorganisms (GCM) 10K type strain sequencing project: providing services to taxonomists for standard genome sequencing and annotation.</title>
        <authorList>
            <consortium name="The Broad Institute Genomics Platform"/>
            <consortium name="The Broad Institute Genome Sequencing Center for Infectious Disease"/>
            <person name="Wu L."/>
            <person name="Ma J."/>
        </authorList>
    </citation>
    <scope>NUCLEOTIDE SEQUENCE [LARGE SCALE GENOMIC DNA]</scope>
    <source>
        <strain evidence="13">CCUG 49018</strain>
    </source>
</reference>
<dbReference type="EMBL" id="JBHTMB010000310">
    <property type="protein sequence ID" value="MFD1237797.1"/>
    <property type="molecule type" value="Genomic_DNA"/>
</dbReference>
<keyword evidence="7 12" id="KW-0067">ATP-binding</keyword>
<dbReference type="CDD" id="cd06579">
    <property type="entry name" value="TM_PBP1_transp_AraH_like"/>
    <property type="match status" value="1"/>
</dbReference>
<keyword evidence="9 10" id="KW-0472">Membrane</keyword>
<feature type="transmembrane region" description="Helical" evidence="10">
    <location>
        <begin position="600"/>
        <end position="618"/>
    </location>
</feature>
<gene>
    <name evidence="12" type="ORF">ACFQ34_31320</name>
</gene>
<keyword evidence="13" id="KW-1185">Reference proteome</keyword>
<evidence type="ECO:0000256" key="1">
    <source>
        <dbReference type="ARBA" id="ARBA00004651"/>
    </source>
</evidence>
<evidence type="ECO:0000313" key="13">
    <source>
        <dbReference type="Proteomes" id="UP001597182"/>
    </source>
</evidence>
<dbReference type="PANTHER" id="PTHR43790:SF9">
    <property type="entry name" value="GALACTOFURANOSE TRANSPORTER ATP-BINDING PROTEIN YTFR"/>
    <property type="match status" value="1"/>
</dbReference>
<dbReference type="Pfam" id="PF02653">
    <property type="entry name" value="BPD_transp_2"/>
    <property type="match status" value="1"/>
</dbReference>
<keyword evidence="4 10" id="KW-0812">Transmembrane</keyword>
<dbReference type="InterPro" id="IPR001851">
    <property type="entry name" value="ABC_transp_permease"/>
</dbReference>
<feature type="domain" description="ABC transporter" evidence="11">
    <location>
        <begin position="265"/>
        <end position="508"/>
    </location>
</feature>
<dbReference type="CDD" id="cd03215">
    <property type="entry name" value="ABC_Carb_Monos_II"/>
    <property type="match status" value="1"/>
</dbReference>
<dbReference type="InterPro" id="IPR027417">
    <property type="entry name" value="P-loop_NTPase"/>
</dbReference>
<dbReference type="InterPro" id="IPR003593">
    <property type="entry name" value="AAA+_ATPase"/>
</dbReference>
<dbReference type="InterPro" id="IPR050107">
    <property type="entry name" value="ABC_carbohydrate_import_ATPase"/>
</dbReference>
<evidence type="ECO:0000256" key="8">
    <source>
        <dbReference type="ARBA" id="ARBA00022989"/>
    </source>
</evidence>
<keyword evidence="8 10" id="KW-1133">Transmembrane helix</keyword>
<dbReference type="GO" id="GO:0005524">
    <property type="term" value="F:ATP binding"/>
    <property type="evidence" value="ECO:0007669"/>
    <property type="project" value="UniProtKB-KW"/>
</dbReference>
<keyword evidence="6" id="KW-0547">Nucleotide-binding</keyword>
<proteinExistence type="predicted"/>
<evidence type="ECO:0000256" key="4">
    <source>
        <dbReference type="ARBA" id="ARBA00022692"/>
    </source>
</evidence>
<dbReference type="PROSITE" id="PS50893">
    <property type="entry name" value="ABC_TRANSPORTER_2"/>
    <property type="match status" value="2"/>
</dbReference>
<evidence type="ECO:0000259" key="11">
    <source>
        <dbReference type="PROSITE" id="PS50893"/>
    </source>
</evidence>
<dbReference type="RefSeq" id="WP_346092587.1">
    <property type="nucleotide sequence ID" value="NZ_BAABKS010000056.1"/>
</dbReference>
<evidence type="ECO:0000256" key="9">
    <source>
        <dbReference type="ARBA" id="ARBA00023136"/>
    </source>
</evidence>
<feature type="transmembrane region" description="Helical" evidence="10">
    <location>
        <begin position="624"/>
        <end position="645"/>
    </location>
</feature>
<keyword evidence="3" id="KW-1003">Cell membrane</keyword>
<evidence type="ECO:0000256" key="2">
    <source>
        <dbReference type="ARBA" id="ARBA00022448"/>
    </source>
</evidence>
<protein>
    <submittedName>
        <fullName evidence="12">ATP-binding cassette domain-containing protein</fullName>
    </submittedName>
</protein>
<dbReference type="InterPro" id="IPR003439">
    <property type="entry name" value="ABC_transporter-like_ATP-bd"/>
</dbReference>
<evidence type="ECO:0000256" key="6">
    <source>
        <dbReference type="ARBA" id="ARBA00022741"/>
    </source>
</evidence>
<feature type="transmembrane region" description="Helical" evidence="10">
    <location>
        <begin position="569"/>
        <end position="593"/>
    </location>
</feature>
<feature type="transmembrane region" description="Helical" evidence="10">
    <location>
        <begin position="690"/>
        <end position="711"/>
    </location>
</feature>
<feature type="transmembrane region" description="Helical" evidence="10">
    <location>
        <begin position="743"/>
        <end position="761"/>
    </location>
</feature>
<evidence type="ECO:0000256" key="5">
    <source>
        <dbReference type="ARBA" id="ARBA00022737"/>
    </source>
</evidence>
<accession>A0ABW3VRS4</accession>
<feature type="transmembrane region" description="Helical" evidence="10">
    <location>
        <begin position="652"/>
        <end position="670"/>
    </location>
</feature>
<comment type="subcellular location">
    <subcellularLocation>
        <location evidence="1">Cell membrane</location>
        <topology evidence="1">Multi-pass membrane protein</topology>
    </subcellularLocation>
</comment>
<organism evidence="12 13">
    <name type="scientific">Pseudonocardia benzenivorans</name>
    <dbReference type="NCBI Taxonomy" id="228005"/>
    <lineage>
        <taxon>Bacteria</taxon>
        <taxon>Bacillati</taxon>
        <taxon>Actinomycetota</taxon>
        <taxon>Actinomycetes</taxon>
        <taxon>Pseudonocardiales</taxon>
        <taxon>Pseudonocardiaceae</taxon>
        <taxon>Pseudonocardia</taxon>
    </lineage>
</organism>
<dbReference type="SMART" id="SM00382">
    <property type="entry name" value="AAA"/>
    <property type="match status" value="2"/>
</dbReference>
<feature type="domain" description="ABC transporter" evidence="11">
    <location>
        <begin position="24"/>
        <end position="258"/>
    </location>
</feature>
<evidence type="ECO:0000256" key="7">
    <source>
        <dbReference type="ARBA" id="ARBA00022840"/>
    </source>
</evidence>
<dbReference type="InterPro" id="IPR017871">
    <property type="entry name" value="ABC_transporter-like_CS"/>
</dbReference>
<dbReference type="CDD" id="cd03216">
    <property type="entry name" value="ABC_Carb_Monos_I"/>
    <property type="match status" value="1"/>
</dbReference>
<dbReference type="Gene3D" id="3.40.50.300">
    <property type="entry name" value="P-loop containing nucleotide triphosphate hydrolases"/>
    <property type="match status" value="2"/>
</dbReference>
<dbReference type="SUPFAM" id="SSF52540">
    <property type="entry name" value="P-loop containing nucleoside triphosphate hydrolases"/>
    <property type="match status" value="2"/>
</dbReference>
<dbReference type="PANTHER" id="PTHR43790">
    <property type="entry name" value="CARBOHYDRATE TRANSPORT ATP-BINDING PROTEIN MG119-RELATED"/>
    <property type="match status" value="1"/>
</dbReference>
<dbReference type="PROSITE" id="PS00211">
    <property type="entry name" value="ABC_TRANSPORTER_1"/>
    <property type="match status" value="1"/>
</dbReference>
<evidence type="ECO:0000256" key="3">
    <source>
        <dbReference type="ARBA" id="ARBA00022475"/>
    </source>
</evidence>
<feature type="transmembrane region" description="Helical" evidence="10">
    <location>
        <begin position="797"/>
        <end position="816"/>
    </location>
</feature>
<keyword evidence="5" id="KW-0677">Repeat</keyword>
<evidence type="ECO:0000313" key="12">
    <source>
        <dbReference type="EMBL" id="MFD1237797.1"/>
    </source>
</evidence>
<sequence>MAERTVPLGGTRPGPATVPAGSALRVSDLAKRYGPVTALESVSLELAPGEVHALVGENGSGKSTLVGIVSGVVAPDAGSVEISGTACRRHTPWESQRHGALTVFQDGSVIPELTVAQNLFLGTPPAGRPPYRRVTGWAGERLAAFGLGHLAPERPASGLSAADRQLFDICRALMARPAVLLLDEATSALDAAGVDVALDLMRDAAADGCAVLLVTHRLSEVFRVADRISVLRDGRFRGTYEPAAVDQAALVELMAGRSVDIEFPARSGQVGGVVLDATGLSGPGYGPIDLRLRRGEIVGIAGAAGNGQLQLLEGLAALGATAGGLAVDGSPVPTGRAAWSAGVAYLSSDRRAASLHQNLPIRENLVLGVLGRISRAGIVTRRREDRQVRESVERFGVRLGSPEDPMSSLSGGNQQKVAIAKVLETRPRVLLVDEPTQGVDVRSRLDIYRMLRRGADDGLAVAVVSSDAAELAGLCDRVLVLSRGRVVAELDGEHASETRIVHAFTAHTAGPDRSVTAPEPAGPAPRGTTVRAALRRHPDAARLGLLATVLLVLGAWAQSQESTFLTTAGIYNVLLLAAPLAAVATAQFVVMYIGGIDISVVGTMSVTVCVLSFVAQSTSAGGPLLALATGIGVGVLVGIGNSVLIERLRVPPVIATIATLGLLQGVALTLRPTPDGVIDAGLTDVLTMPLWVFPLPLLALCLSVLVADRLLRSTGTGLRLRTVGLDARFAYRLGVRAPRLRRLGYVLCAVLAGLAGVVLAGQVGVGDPTVGDSYVLLAIAAPIIGGASLLGGRGTFLGCVLGSVLLALGLTLPTTLGLGEGWNVILTGGLTLFALAVHGRRSRARSGRRPRRRPLWRAWRQRRGRWRRRRDQVGTGVSGD</sequence>
<dbReference type="Pfam" id="PF00005">
    <property type="entry name" value="ABC_tran"/>
    <property type="match status" value="2"/>
</dbReference>
<dbReference type="Proteomes" id="UP001597182">
    <property type="component" value="Unassembled WGS sequence"/>
</dbReference>
<feature type="transmembrane region" description="Helical" evidence="10">
    <location>
        <begin position="822"/>
        <end position="839"/>
    </location>
</feature>
<evidence type="ECO:0000256" key="10">
    <source>
        <dbReference type="SAM" id="Phobius"/>
    </source>
</evidence>
<name>A0ABW3VRS4_9PSEU</name>
<feature type="transmembrane region" description="Helical" evidence="10">
    <location>
        <begin position="773"/>
        <end position="790"/>
    </location>
</feature>
<comment type="caution">
    <text evidence="12">The sequence shown here is derived from an EMBL/GenBank/DDBJ whole genome shotgun (WGS) entry which is preliminary data.</text>
</comment>